<sequence length="267" mass="29500">MVRSPRLKSKPPKKPLRLPWRDILDVLALGTWSAMLIRYWVGGKLLLLLHPDYAWLSNVAAIVLIFLASSQVVRLFKARRRTVGKTGADLGHVTLLPPSFSSALMLAVAVFGLIYTPRAFASETAIARGISDSLTLTRSQPQRFARAADPAERTLIGWIRLVNAYPEPDAYAGEPVAIKGFVMHPKEWPENYIMVARFVLTCCAADAYPVGLPVKLGAENSRSDYPVDGWLEVKGEMATEELDGRRQIAIAPADLTAIAEPDNPYEY</sequence>
<reference evidence="4" key="1">
    <citation type="submission" date="2018-04" db="EMBL/GenBank/DDBJ databases">
        <authorList>
            <person name="Cornet L."/>
        </authorList>
    </citation>
    <scope>NUCLEOTIDE SEQUENCE [LARGE SCALE GENOMIC DNA]</scope>
</reference>
<dbReference type="NCBIfam" id="TIGR03943">
    <property type="entry name" value="TIGR03943 family putative permease subunit"/>
    <property type="match status" value="1"/>
</dbReference>
<proteinExistence type="predicted"/>
<gene>
    <name evidence="3" type="ORF">DCF25_09610</name>
</gene>
<dbReference type="InterPro" id="IPR015402">
    <property type="entry name" value="DUF1980"/>
</dbReference>
<dbReference type="InterPro" id="IPR048447">
    <property type="entry name" value="DUF1980_C"/>
</dbReference>
<feature type="transmembrane region" description="Helical" evidence="1">
    <location>
        <begin position="23"/>
        <end position="41"/>
    </location>
</feature>
<feature type="transmembrane region" description="Helical" evidence="1">
    <location>
        <begin position="93"/>
        <end position="115"/>
    </location>
</feature>
<keyword evidence="1" id="KW-0472">Membrane</keyword>
<evidence type="ECO:0000259" key="2">
    <source>
        <dbReference type="Pfam" id="PF21537"/>
    </source>
</evidence>
<dbReference type="PANTHER" id="PTHR40047">
    <property type="entry name" value="UPF0703 PROTEIN YCGQ"/>
    <property type="match status" value="1"/>
</dbReference>
<accession>A0A2W4UHK8</accession>
<dbReference type="PANTHER" id="PTHR40047:SF1">
    <property type="entry name" value="UPF0703 PROTEIN YCGQ"/>
    <property type="match status" value="1"/>
</dbReference>
<evidence type="ECO:0000256" key="1">
    <source>
        <dbReference type="SAM" id="Phobius"/>
    </source>
</evidence>
<dbReference type="EMBL" id="QBMC01000053">
    <property type="protein sequence ID" value="PZO18600.1"/>
    <property type="molecule type" value="Genomic_DNA"/>
</dbReference>
<keyword evidence="1" id="KW-0812">Transmembrane</keyword>
<evidence type="ECO:0000313" key="4">
    <source>
        <dbReference type="Proteomes" id="UP000249354"/>
    </source>
</evidence>
<feature type="domain" description="DUF1980" evidence="2">
    <location>
        <begin position="164"/>
        <end position="267"/>
    </location>
</feature>
<evidence type="ECO:0000313" key="3">
    <source>
        <dbReference type="EMBL" id="PZO18600.1"/>
    </source>
</evidence>
<feature type="transmembrane region" description="Helical" evidence="1">
    <location>
        <begin position="53"/>
        <end position="73"/>
    </location>
</feature>
<name>A0A2W4UHK8_9CYAN</name>
<dbReference type="Proteomes" id="UP000249354">
    <property type="component" value="Unassembled WGS sequence"/>
</dbReference>
<organism evidence="3 4">
    <name type="scientific">Leptolyngbya foveolarum</name>
    <dbReference type="NCBI Taxonomy" id="47253"/>
    <lineage>
        <taxon>Bacteria</taxon>
        <taxon>Bacillati</taxon>
        <taxon>Cyanobacteriota</taxon>
        <taxon>Cyanophyceae</taxon>
        <taxon>Leptolyngbyales</taxon>
        <taxon>Leptolyngbyaceae</taxon>
        <taxon>Leptolyngbya group</taxon>
        <taxon>Leptolyngbya</taxon>
    </lineage>
</organism>
<dbReference type="InterPro" id="IPR052955">
    <property type="entry name" value="UPF0703_membrane_permease"/>
</dbReference>
<comment type="caution">
    <text evidence="3">The sequence shown here is derived from an EMBL/GenBank/DDBJ whole genome shotgun (WGS) entry which is preliminary data.</text>
</comment>
<keyword evidence="1" id="KW-1133">Transmembrane helix</keyword>
<protein>
    <submittedName>
        <fullName evidence="3">TIGR03943 family protein</fullName>
    </submittedName>
</protein>
<dbReference type="Pfam" id="PF21537">
    <property type="entry name" value="DUF1980_C"/>
    <property type="match status" value="1"/>
</dbReference>
<reference evidence="3 4" key="2">
    <citation type="submission" date="2018-06" db="EMBL/GenBank/DDBJ databases">
        <title>Metagenomic assembly of (sub)arctic Cyanobacteria and their associated microbiome from non-axenic cultures.</title>
        <authorList>
            <person name="Baurain D."/>
        </authorList>
    </citation>
    <scope>NUCLEOTIDE SEQUENCE [LARGE SCALE GENOMIC DNA]</scope>
    <source>
        <strain evidence="3">ULC129bin1</strain>
    </source>
</reference>
<dbReference type="AlphaFoldDB" id="A0A2W4UHK8"/>